<keyword evidence="8" id="KW-0804">Transcription</keyword>
<dbReference type="InterPro" id="IPR001353">
    <property type="entry name" value="Proteasome_sua/b"/>
</dbReference>
<feature type="domain" description="AIPP2-like SPOC-like" evidence="11">
    <location>
        <begin position="147"/>
        <end position="275"/>
    </location>
</feature>
<evidence type="ECO:0000256" key="5">
    <source>
        <dbReference type="ARBA" id="ARBA00022833"/>
    </source>
</evidence>
<keyword evidence="4" id="KW-0863">Zinc-finger</keyword>
<keyword evidence="9" id="KW-0539">Nucleus</keyword>
<reference evidence="12" key="2">
    <citation type="submission" date="2019-01" db="UniProtKB">
        <authorList>
            <consortium name="EnsemblPlants"/>
        </authorList>
    </citation>
    <scope>IDENTIFICATION</scope>
    <source>
        <strain evidence="12">cv. Heinz 1706</strain>
    </source>
</reference>
<dbReference type="GO" id="GO:0043161">
    <property type="term" value="P:proteasome-mediated ubiquitin-dependent protein catabolic process"/>
    <property type="evidence" value="ECO:0007669"/>
    <property type="project" value="InterPro"/>
</dbReference>
<keyword evidence="2" id="KW-0963">Cytoplasm</keyword>
<dbReference type="PANTHER" id="PTHR33304">
    <property type="match status" value="1"/>
</dbReference>
<dbReference type="Gene3D" id="3.60.20.10">
    <property type="entry name" value="Glutamine Phosphoribosylpyrophosphate, subunit 1, domain 1"/>
    <property type="match status" value="1"/>
</dbReference>
<accession>A0A3Q7FYL2</accession>
<dbReference type="GO" id="GO:0034244">
    <property type="term" value="P:negative regulation of transcription elongation by RNA polymerase II"/>
    <property type="evidence" value="ECO:0007669"/>
    <property type="project" value="InterPro"/>
</dbReference>
<dbReference type="AlphaFoldDB" id="A0A3Q7FYL2"/>
<keyword evidence="3" id="KW-0479">Metal-binding</keyword>
<protein>
    <recommendedName>
        <fullName evidence="11">AIPP2-like SPOC-like domain-containing protein</fullName>
    </recommendedName>
</protein>
<evidence type="ECO:0000256" key="10">
    <source>
        <dbReference type="ARBA" id="ARBA00024953"/>
    </source>
</evidence>
<dbReference type="CDD" id="cd03759">
    <property type="entry name" value="proteasome_beta_type_3"/>
    <property type="match status" value="1"/>
</dbReference>
<evidence type="ECO:0000256" key="1">
    <source>
        <dbReference type="ARBA" id="ARBA00004123"/>
    </source>
</evidence>
<dbReference type="GO" id="GO:0019774">
    <property type="term" value="C:proteasome core complex, beta-subunit complex"/>
    <property type="evidence" value="ECO:0007669"/>
    <property type="project" value="InterPro"/>
</dbReference>
<keyword evidence="6" id="KW-0647">Proteasome</keyword>
<dbReference type="STRING" id="4081.A0A3Q7FYL2"/>
<dbReference type="InterPro" id="IPR029055">
    <property type="entry name" value="Ntn_hydrolases_N"/>
</dbReference>
<organism evidence="12">
    <name type="scientific">Solanum lycopersicum</name>
    <name type="common">Tomato</name>
    <name type="synonym">Lycopersicon esculentum</name>
    <dbReference type="NCBI Taxonomy" id="4081"/>
    <lineage>
        <taxon>Eukaryota</taxon>
        <taxon>Viridiplantae</taxon>
        <taxon>Streptophyta</taxon>
        <taxon>Embryophyta</taxon>
        <taxon>Tracheophyta</taxon>
        <taxon>Spermatophyta</taxon>
        <taxon>Magnoliopsida</taxon>
        <taxon>eudicotyledons</taxon>
        <taxon>Gunneridae</taxon>
        <taxon>Pentapetalae</taxon>
        <taxon>asterids</taxon>
        <taxon>lamiids</taxon>
        <taxon>Solanales</taxon>
        <taxon>Solanaceae</taxon>
        <taxon>Solanoideae</taxon>
        <taxon>Solaneae</taxon>
        <taxon>Solanum</taxon>
        <taxon>Solanum subgen. Lycopersicon</taxon>
    </lineage>
</organism>
<evidence type="ECO:0000256" key="4">
    <source>
        <dbReference type="ARBA" id="ARBA00022771"/>
    </source>
</evidence>
<comment type="function">
    <text evidence="10">Non-catalytic component of the proteasome, a multicatalytic proteinase complex which is characterized by its ability to cleave peptides with Arg, Phe, Tyr, Leu, and Glu adjacent to the leaving group at neutral or slightly basic pH. The proteasome has an ATP-dependent proteolytic activity.</text>
</comment>
<keyword evidence="5" id="KW-0862">Zinc</keyword>
<dbReference type="InParanoid" id="A0A3Q7FYL2"/>
<dbReference type="Proteomes" id="UP000004994">
    <property type="component" value="Chromosome 4"/>
</dbReference>
<dbReference type="FunFam" id="3.60.20.10:FF:000032">
    <property type="entry name" value="Proteasome subunit beta"/>
    <property type="match status" value="1"/>
</dbReference>
<dbReference type="PROSITE" id="PS51476">
    <property type="entry name" value="PROTEASOME_BETA_2"/>
    <property type="match status" value="1"/>
</dbReference>
<dbReference type="Pfam" id="PF00227">
    <property type="entry name" value="Proteasome"/>
    <property type="match status" value="1"/>
</dbReference>
<dbReference type="InterPro" id="IPR023333">
    <property type="entry name" value="Proteasome_suB-type"/>
</dbReference>
<dbReference type="GO" id="GO:0005634">
    <property type="term" value="C:nucleus"/>
    <property type="evidence" value="ECO:0007669"/>
    <property type="project" value="UniProtKB-SubCell"/>
</dbReference>
<dbReference type="InterPro" id="IPR033811">
    <property type="entry name" value="Proteasome_beta_3"/>
</dbReference>
<evidence type="ECO:0000256" key="8">
    <source>
        <dbReference type="ARBA" id="ARBA00023163"/>
    </source>
</evidence>
<dbReference type="SUPFAM" id="SSF56235">
    <property type="entry name" value="N-terminal nucleophile aminohydrolases (Ntn hydrolases)"/>
    <property type="match status" value="1"/>
</dbReference>
<evidence type="ECO:0000259" key="11">
    <source>
        <dbReference type="Pfam" id="PF23121"/>
    </source>
</evidence>
<evidence type="ECO:0000313" key="12">
    <source>
        <dbReference type="EnsemblPlants" id="Solyc04g009410.3.1"/>
    </source>
</evidence>
<evidence type="ECO:0000256" key="9">
    <source>
        <dbReference type="ARBA" id="ARBA00023242"/>
    </source>
</evidence>
<dbReference type="Gramene" id="Solyc04g009410.3.1">
    <property type="protein sequence ID" value="Solyc04g009410.3.1"/>
    <property type="gene ID" value="Solyc04g009410.3"/>
</dbReference>
<dbReference type="PaxDb" id="4081-Solyc04g009400.2.1"/>
<name>A0A3Q7FYL2_SOLLC</name>
<dbReference type="InterPro" id="IPR016050">
    <property type="entry name" value="Proteasome_bsu_CS"/>
</dbReference>
<dbReference type="GO" id="GO:0008270">
    <property type="term" value="F:zinc ion binding"/>
    <property type="evidence" value="ECO:0007669"/>
    <property type="project" value="UniProtKB-KW"/>
</dbReference>
<dbReference type="EnsemblPlants" id="Solyc04g009410.3.1">
    <property type="protein sequence ID" value="Solyc04g009410.3.1"/>
    <property type="gene ID" value="Solyc04g009410.3"/>
</dbReference>
<proteinExistence type="predicted"/>
<evidence type="ECO:0000256" key="2">
    <source>
        <dbReference type="ARBA" id="ARBA00022490"/>
    </source>
</evidence>
<keyword evidence="13" id="KW-1185">Reference proteome</keyword>
<dbReference type="Pfam" id="PF23121">
    <property type="entry name" value="SPOC_AIPP2"/>
    <property type="match status" value="1"/>
</dbReference>
<dbReference type="PANTHER" id="PTHR33304:SF60">
    <property type="entry name" value="DEHYDRATION-RESPONSIVE ELEMENT-BINDING PROTEIN 2B-LIKE ISOFORM X1"/>
    <property type="match status" value="1"/>
</dbReference>
<dbReference type="GO" id="GO:0140566">
    <property type="term" value="F:histone reader activity"/>
    <property type="evidence" value="ECO:0007669"/>
    <property type="project" value="InterPro"/>
</dbReference>
<dbReference type="PROSITE" id="PS00854">
    <property type="entry name" value="PROTEASOME_BETA_1"/>
    <property type="match status" value="1"/>
</dbReference>
<dbReference type="InterPro" id="IPR056280">
    <property type="entry name" value="AIPP2-like_SPOC"/>
</dbReference>
<evidence type="ECO:0000256" key="7">
    <source>
        <dbReference type="ARBA" id="ARBA00023015"/>
    </source>
</evidence>
<evidence type="ECO:0000313" key="13">
    <source>
        <dbReference type="Proteomes" id="UP000004994"/>
    </source>
</evidence>
<comment type="subcellular location">
    <subcellularLocation>
        <location evidence="1">Nucleus</location>
    </subcellularLocation>
</comment>
<evidence type="ECO:0000256" key="3">
    <source>
        <dbReference type="ARBA" id="ARBA00022723"/>
    </source>
</evidence>
<reference evidence="12" key="1">
    <citation type="journal article" date="2012" name="Nature">
        <title>The tomato genome sequence provides insights into fleshy fruit evolution.</title>
        <authorList>
            <consortium name="Tomato Genome Consortium"/>
        </authorList>
    </citation>
    <scope>NUCLEOTIDE SEQUENCE [LARGE SCALE GENOMIC DNA]</scope>
    <source>
        <strain evidence="12">cv. Heinz 1706</strain>
    </source>
</reference>
<dbReference type="InterPro" id="IPR049914">
    <property type="entry name" value="PHD1-3/5-6"/>
</dbReference>
<evidence type="ECO:0000256" key="6">
    <source>
        <dbReference type="ARBA" id="ARBA00022942"/>
    </source>
</evidence>
<sequence length="531" mass="59920">MFLTARSGKKGQGKEKLKQCFSSYCLDKIPSTFDEFVYWVCDDCEVKVPNELTIMNSVGVPPENCTSSRHLKASSEAKLDIPPSIAEVDLTAVQNKSSEKDVEKHPRIDLVEHSHLDKKSNPTSLIDEKNCIHAVVEQAQPVLDPIWRGGFTIWNKEYKTFDGLVAHLSVKACQKVFEEAKLFSLLLHLEMLPKSDIWPKSFNTLEPRVDNIALYFFPSDARYEQDFDHLIEEMIGEELALRAVMTNAELLVFTSTELPLQNWRFQHKHYLWGVFRAKQESSSSQMVSNRAKSVTLQTPVNVLAAVDHINLVKLNTSRAESPISTLSNNIFEYNGSALVAMVGKNCFAIASDRRFGVQLQTIATDFQRIYKIHDKLFIGLSGLATDTQTLHQRLMFRHKLYELREDRDMKPETFASLVSAMLYEKRFGPYLCQPVIAGLGEDDKPFICTMDSIGAKELAKDFVVSGTASESLYGACEAMYKPDMGPEELFETISQALLSSVDRDCLSGWGGHVYVVTPTEVTERILKGRMD</sequence>
<keyword evidence="7" id="KW-0805">Transcription regulation</keyword>